<dbReference type="AlphaFoldDB" id="A0A8H5T4P1"/>
<dbReference type="Proteomes" id="UP000567885">
    <property type="component" value="Unassembled WGS sequence"/>
</dbReference>
<feature type="compositionally biased region" description="Polar residues" evidence="1">
    <location>
        <begin position="1008"/>
        <end position="1028"/>
    </location>
</feature>
<gene>
    <name evidence="2" type="ORF">FHETE_7886</name>
</gene>
<comment type="caution">
    <text evidence="2">The sequence shown here is derived from an EMBL/GenBank/DDBJ whole genome shotgun (WGS) entry which is preliminary data.</text>
</comment>
<feature type="region of interest" description="Disordered" evidence="1">
    <location>
        <begin position="730"/>
        <end position="753"/>
    </location>
</feature>
<accession>A0A8H5T4P1</accession>
<protein>
    <submittedName>
        <fullName evidence="2">Uncharacterized protein</fullName>
    </submittedName>
</protein>
<feature type="compositionally biased region" description="Low complexity" evidence="1">
    <location>
        <begin position="968"/>
        <end position="983"/>
    </location>
</feature>
<feature type="compositionally biased region" description="Polar residues" evidence="1">
    <location>
        <begin position="660"/>
        <end position="675"/>
    </location>
</feature>
<evidence type="ECO:0000313" key="2">
    <source>
        <dbReference type="EMBL" id="KAF5662535.1"/>
    </source>
</evidence>
<feature type="compositionally biased region" description="Polar residues" evidence="1">
    <location>
        <begin position="897"/>
        <end position="909"/>
    </location>
</feature>
<evidence type="ECO:0000256" key="1">
    <source>
        <dbReference type="SAM" id="MobiDB-lite"/>
    </source>
</evidence>
<feature type="region of interest" description="Disordered" evidence="1">
    <location>
        <begin position="814"/>
        <end position="1155"/>
    </location>
</feature>
<feature type="region of interest" description="Disordered" evidence="1">
    <location>
        <begin position="656"/>
        <end position="710"/>
    </location>
</feature>
<organism evidence="2 3">
    <name type="scientific">Fusarium heterosporum</name>
    <dbReference type="NCBI Taxonomy" id="42747"/>
    <lineage>
        <taxon>Eukaryota</taxon>
        <taxon>Fungi</taxon>
        <taxon>Dikarya</taxon>
        <taxon>Ascomycota</taxon>
        <taxon>Pezizomycotina</taxon>
        <taxon>Sordariomycetes</taxon>
        <taxon>Hypocreomycetidae</taxon>
        <taxon>Hypocreales</taxon>
        <taxon>Nectriaceae</taxon>
        <taxon>Fusarium</taxon>
        <taxon>Fusarium heterosporum species complex</taxon>
    </lineage>
</organism>
<feature type="compositionally biased region" description="Polar residues" evidence="1">
    <location>
        <begin position="866"/>
        <end position="875"/>
    </location>
</feature>
<feature type="compositionally biased region" description="Polar residues" evidence="1">
    <location>
        <begin position="933"/>
        <end position="942"/>
    </location>
</feature>
<sequence>MFRPKEPFNNSETIQTRLIETVDGVPTLSSQCVQFARERPDDFVNYLRHAWEHEGQSVKNTPDVLQSLKSLKLNVVDKFNLEIQAFYLPVPKLLYMRNRYLLSTENFPFFDLQPQIPSDSDLGPWAFLQDIIGNNVKDDLRFYINLLIFLKRGNRKGAVQFPRRVLELYLRIHALCDGASDVKIVRQWFSQVSLILSEKGWTSPMKCYARAPKGLAVVITSPVLLPPPKDWEVSDFESTALEKFYKETLGIVEGSLCHVLAALDRKPTNVETVKQLSTFKKEQHIFLPGNESPWYRSVDCVWGRQLKGTELSNPAVFYPELESFFVDFLGLAALDIGAVYSDLINLGNGITLNFTDPREEHAKKLLVKLNDEIAQYGKFLDKEKLLQSKIFPVAQTDGRVRLCSISSDFYIADRQYLHDGFHNKINLLDLQPAVIWALEPFFLWAGLKDRYLSNVVTESSEIEGKAINKDSTPFIHLSRALGLLRIAVHFDSPRVATAAGLKSLTETLQAAKIHIVTGNRLKSRLCIDREGKQRIVVRSPFPVVKIEEDDFGNLDIFMDNKHPNYSMARTVPRCLARWLMTEPGAEIIERVDVRIEEYVKTIFRLANDQVGAIGSIFDAEGIVDVEKLTKSPYLTRKNNRVSPRVFSAEPFPAKVIEDTPPSSSPVASQVLSQVPLTERKSPTRNQLSPTQPPNPSPVPTSLSTGPPSALSQALFPVRSQLPVRRVLSVKPPSSQLKQMPGRGVTTSSSPSAVSEVLPQWPGIPTSSALLQAPSGVTNLQFNSLPTVSDDKPSLSALGQPPETTVAVSSPFKLFQGQDKGDSTGPPSSRLIQAPPKAGGAEPPCLSTVIPESPSLCPAEALATGDIPSSPTQNRDTPPAGEPEDNTAEDPVTASAPLPSSLNDVSLPTVGSTTSLAESSAEASAVSGVPSPPGQDNDSPSTVESEDSPAEAPATGYIPSPPALSTDNPLPTESKSSPEESPAPGDMPSPPAQAVDLKNDQAEALADSVMQSLAAPSTDNQLSIGSGSSPEGPAALIDMLPTPPAENPDDLLTVDSETSPAEAPAATVVPSPPELNTDSQLPVESESSPEEPPALGNTPPSAQNTNSTSTADAECKSEDAPAPSVVPSPPELCADSPSTIDSKSSPSLTTTPLPWQANGVTKQTWAPNIHEHPWTTPDKDKKWVKYF</sequence>
<keyword evidence="3" id="KW-1185">Reference proteome</keyword>
<dbReference type="OrthoDB" id="1262810at2759"/>
<reference evidence="2 3" key="1">
    <citation type="submission" date="2020-05" db="EMBL/GenBank/DDBJ databases">
        <title>Identification and distribution of gene clusters putatively required for synthesis of sphingolipid metabolism inhibitors in phylogenetically diverse species of the filamentous fungus Fusarium.</title>
        <authorList>
            <person name="Kim H.-S."/>
            <person name="Busman M."/>
            <person name="Brown D.W."/>
            <person name="Divon H."/>
            <person name="Uhlig S."/>
            <person name="Proctor R.H."/>
        </authorList>
    </citation>
    <scope>NUCLEOTIDE SEQUENCE [LARGE SCALE GENOMIC DNA]</scope>
    <source>
        <strain evidence="2 3">NRRL 20693</strain>
    </source>
</reference>
<evidence type="ECO:0000313" key="3">
    <source>
        <dbReference type="Proteomes" id="UP000567885"/>
    </source>
</evidence>
<proteinExistence type="predicted"/>
<feature type="compositionally biased region" description="Polar residues" evidence="1">
    <location>
        <begin position="1097"/>
        <end position="1110"/>
    </location>
</feature>
<name>A0A8H5T4P1_FUSHE</name>
<feature type="compositionally biased region" description="Low complexity" evidence="1">
    <location>
        <begin position="1134"/>
        <end position="1153"/>
    </location>
</feature>
<feature type="compositionally biased region" description="Low complexity" evidence="1">
    <location>
        <begin position="910"/>
        <end position="928"/>
    </location>
</feature>
<dbReference type="EMBL" id="JAAGWQ010000162">
    <property type="protein sequence ID" value="KAF5662535.1"/>
    <property type="molecule type" value="Genomic_DNA"/>
</dbReference>